<gene>
    <name evidence="6" type="ORF">HDF12_000875</name>
</gene>
<dbReference type="PANTHER" id="PTHR30136">
    <property type="entry name" value="HELIX-TURN-HELIX TRANSCRIPTIONAL REGULATOR, ICLR FAMILY"/>
    <property type="match status" value="1"/>
</dbReference>
<evidence type="ECO:0000256" key="1">
    <source>
        <dbReference type="ARBA" id="ARBA00023015"/>
    </source>
</evidence>
<reference evidence="6 7" key="1">
    <citation type="submission" date="2020-07" db="EMBL/GenBank/DDBJ databases">
        <title>Genomic Encyclopedia of Type Strains, Phase IV (KMG-V): Genome sequencing to study the core and pangenomes of soil and plant-associated prokaryotes.</title>
        <authorList>
            <person name="Whitman W."/>
        </authorList>
    </citation>
    <scope>NUCLEOTIDE SEQUENCE [LARGE SCALE GENOMIC DNA]</scope>
    <source>
        <strain evidence="6 7">M8UP30</strain>
    </source>
</reference>
<evidence type="ECO:0000256" key="3">
    <source>
        <dbReference type="ARBA" id="ARBA00023163"/>
    </source>
</evidence>
<comment type="caution">
    <text evidence="6">The sequence shown here is derived from an EMBL/GenBank/DDBJ whole genome shotgun (WGS) entry which is preliminary data.</text>
</comment>
<evidence type="ECO:0000259" key="4">
    <source>
        <dbReference type="PROSITE" id="PS51077"/>
    </source>
</evidence>
<evidence type="ECO:0000259" key="5">
    <source>
        <dbReference type="PROSITE" id="PS51078"/>
    </source>
</evidence>
<dbReference type="Proteomes" id="UP000534186">
    <property type="component" value="Unassembled WGS sequence"/>
</dbReference>
<dbReference type="Pfam" id="PF01614">
    <property type="entry name" value="IclR_C"/>
    <property type="match status" value="1"/>
</dbReference>
<keyword evidence="3" id="KW-0804">Transcription</keyword>
<dbReference type="InterPro" id="IPR005471">
    <property type="entry name" value="Tscrpt_reg_IclR_N"/>
</dbReference>
<dbReference type="InterPro" id="IPR014757">
    <property type="entry name" value="Tscrpt_reg_IclR_C"/>
</dbReference>
<feature type="domain" description="HTH iclR-type" evidence="4">
    <location>
        <begin position="12"/>
        <end position="73"/>
    </location>
</feature>
<dbReference type="AlphaFoldDB" id="A0A7Y9NKG4"/>
<dbReference type="SMART" id="SM00346">
    <property type="entry name" value="HTH_ICLR"/>
    <property type="match status" value="1"/>
</dbReference>
<dbReference type="InterPro" id="IPR050707">
    <property type="entry name" value="HTH_MetabolicPath_Reg"/>
</dbReference>
<evidence type="ECO:0000256" key="2">
    <source>
        <dbReference type="ARBA" id="ARBA00023125"/>
    </source>
</evidence>
<evidence type="ECO:0000313" key="7">
    <source>
        <dbReference type="Proteomes" id="UP000534186"/>
    </source>
</evidence>
<dbReference type="Pfam" id="PF09339">
    <property type="entry name" value="HTH_IclR"/>
    <property type="match status" value="1"/>
</dbReference>
<dbReference type="GO" id="GO:0003700">
    <property type="term" value="F:DNA-binding transcription factor activity"/>
    <property type="evidence" value="ECO:0007669"/>
    <property type="project" value="TreeGrafter"/>
</dbReference>
<dbReference type="PROSITE" id="PS51078">
    <property type="entry name" value="ICLR_ED"/>
    <property type="match status" value="1"/>
</dbReference>
<proteinExistence type="predicted"/>
<dbReference type="Gene3D" id="1.10.10.10">
    <property type="entry name" value="Winged helix-like DNA-binding domain superfamily/Winged helix DNA-binding domain"/>
    <property type="match status" value="1"/>
</dbReference>
<dbReference type="InterPro" id="IPR036390">
    <property type="entry name" value="WH_DNA-bd_sf"/>
</dbReference>
<feature type="domain" description="IclR-ED" evidence="5">
    <location>
        <begin position="74"/>
        <end position="228"/>
    </location>
</feature>
<keyword evidence="1" id="KW-0805">Transcription regulation</keyword>
<accession>A0A7Y9NKG4</accession>
<dbReference type="InterPro" id="IPR036388">
    <property type="entry name" value="WH-like_DNA-bd_sf"/>
</dbReference>
<dbReference type="EMBL" id="JACCCV010000001">
    <property type="protein sequence ID" value="NYF50510.1"/>
    <property type="molecule type" value="Genomic_DNA"/>
</dbReference>
<dbReference type="Gene3D" id="3.30.450.40">
    <property type="match status" value="2"/>
</dbReference>
<sequence>MPRISRSVTGGSAIADRVLALLSAFRAGDTELGLAELALRTDLYKSTALRLLHSLEGAHYLIRTPQGTYRLAAEIPRLNAVHEAADGLQAAVMPILRSLVAVTHETAALHVRQGNHRVRLFWIDSPQPLREHVMLGEELPLDRGAGGLILGAYSGARGAGPDKIRKQGYATSIGGRLPELSGISAPVFNSRGELAGALTLTMPTQRWKLSWRQIVVAKAKELTEDLGGTVVVGERVKKHR</sequence>
<keyword evidence="2 6" id="KW-0238">DNA-binding</keyword>
<dbReference type="PROSITE" id="PS51077">
    <property type="entry name" value="HTH_ICLR"/>
    <property type="match status" value="1"/>
</dbReference>
<dbReference type="GO" id="GO:0045892">
    <property type="term" value="P:negative regulation of DNA-templated transcription"/>
    <property type="evidence" value="ECO:0007669"/>
    <property type="project" value="TreeGrafter"/>
</dbReference>
<name>A0A7Y9NKG4_9BACT</name>
<protein>
    <submittedName>
        <fullName evidence="6">DNA-binding IclR family transcriptional regulator</fullName>
    </submittedName>
</protein>
<organism evidence="6 7">
    <name type="scientific">Tunturiibacter lichenicola</name>
    <dbReference type="NCBI Taxonomy" id="2051959"/>
    <lineage>
        <taxon>Bacteria</taxon>
        <taxon>Pseudomonadati</taxon>
        <taxon>Acidobacteriota</taxon>
        <taxon>Terriglobia</taxon>
        <taxon>Terriglobales</taxon>
        <taxon>Acidobacteriaceae</taxon>
        <taxon>Tunturiibacter</taxon>
    </lineage>
</organism>
<dbReference type="SUPFAM" id="SSF46785">
    <property type="entry name" value="Winged helix' DNA-binding domain"/>
    <property type="match status" value="1"/>
</dbReference>
<evidence type="ECO:0000313" key="6">
    <source>
        <dbReference type="EMBL" id="NYF50510.1"/>
    </source>
</evidence>
<dbReference type="PANTHER" id="PTHR30136:SF39">
    <property type="entry name" value="TRANSCRIPTIONAL REGULATORY PROTEIN"/>
    <property type="match status" value="1"/>
</dbReference>
<dbReference type="SUPFAM" id="SSF55781">
    <property type="entry name" value="GAF domain-like"/>
    <property type="match status" value="1"/>
</dbReference>
<dbReference type="InterPro" id="IPR029016">
    <property type="entry name" value="GAF-like_dom_sf"/>
</dbReference>
<dbReference type="GO" id="GO:0003677">
    <property type="term" value="F:DNA binding"/>
    <property type="evidence" value="ECO:0007669"/>
    <property type="project" value="UniProtKB-KW"/>
</dbReference>